<organism evidence="1 2">
    <name type="scientific">Ramlibacter albus</name>
    <dbReference type="NCBI Taxonomy" id="2079448"/>
    <lineage>
        <taxon>Bacteria</taxon>
        <taxon>Pseudomonadati</taxon>
        <taxon>Pseudomonadota</taxon>
        <taxon>Betaproteobacteria</taxon>
        <taxon>Burkholderiales</taxon>
        <taxon>Comamonadaceae</taxon>
        <taxon>Ramlibacter</taxon>
    </lineage>
</organism>
<name>A0A923M9M9_9BURK</name>
<accession>A0A923M9M9</accession>
<proteinExistence type="predicted"/>
<gene>
    <name evidence="1" type="ORF">H8R02_20420</name>
</gene>
<protein>
    <submittedName>
        <fullName evidence="1">Uncharacterized protein</fullName>
    </submittedName>
</protein>
<evidence type="ECO:0000313" key="2">
    <source>
        <dbReference type="Proteomes" id="UP000596827"/>
    </source>
</evidence>
<sequence length="133" mass="13966">MASRHRDQRVVVVLPLVDELGVVVVSVLPLVEPDVEPDAPMVVPLPVVPEDDAVSVEPVVEPEPVVEAVELVVSLVDGVEGSVLAVDEEDDDGVEVSAAVSCLRSPQAARDMAATMAIAAQRARGVAFIRTLL</sequence>
<evidence type="ECO:0000313" key="1">
    <source>
        <dbReference type="EMBL" id="MBC5766842.1"/>
    </source>
</evidence>
<dbReference type="AlphaFoldDB" id="A0A923M9M9"/>
<dbReference type="EMBL" id="JACORU010000008">
    <property type="protein sequence ID" value="MBC5766842.1"/>
    <property type="molecule type" value="Genomic_DNA"/>
</dbReference>
<reference evidence="1" key="1">
    <citation type="submission" date="2020-08" db="EMBL/GenBank/DDBJ databases">
        <title>Ramlibacter sp. GTP1 16S ribosomal RNA gene genome sequencing and assembly.</title>
        <authorList>
            <person name="Kang M."/>
        </authorList>
    </citation>
    <scope>NUCLEOTIDE SEQUENCE</scope>
    <source>
        <strain evidence="1">GTP1</strain>
    </source>
</reference>
<comment type="caution">
    <text evidence="1">The sequence shown here is derived from an EMBL/GenBank/DDBJ whole genome shotgun (WGS) entry which is preliminary data.</text>
</comment>
<keyword evidence="2" id="KW-1185">Reference proteome</keyword>
<dbReference type="Proteomes" id="UP000596827">
    <property type="component" value="Unassembled WGS sequence"/>
</dbReference>
<dbReference type="RefSeq" id="WP_187083338.1">
    <property type="nucleotide sequence ID" value="NZ_JACORU010000008.1"/>
</dbReference>